<evidence type="ECO:0000256" key="2">
    <source>
        <dbReference type="ARBA" id="ARBA00005179"/>
    </source>
</evidence>
<dbReference type="GO" id="GO:0005506">
    <property type="term" value="F:iron ion binding"/>
    <property type="evidence" value="ECO:0007669"/>
    <property type="project" value="InterPro"/>
</dbReference>
<dbReference type="PROSITE" id="PS00086">
    <property type="entry name" value="CYTOCHROME_P450"/>
    <property type="match status" value="1"/>
</dbReference>
<dbReference type="CDD" id="cd11065">
    <property type="entry name" value="CYP64-like"/>
    <property type="match status" value="1"/>
</dbReference>
<comment type="pathway">
    <text evidence="2">Secondary metabolite biosynthesis.</text>
</comment>
<evidence type="ECO:0000256" key="9">
    <source>
        <dbReference type="PIRSR" id="PIRSR602401-1"/>
    </source>
</evidence>
<feature type="binding site" description="axial binding residue" evidence="9">
    <location>
        <position position="376"/>
    </location>
    <ligand>
        <name>heme</name>
        <dbReference type="ChEBI" id="CHEBI:30413"/>
    </ligand>
    <ligandPart>
        <name>Fe</name>
        <dbReference type="ChEBI" id="CHEBI:18248"/>
    </ligandPart>
</feature>
<keyword evidence="5 9" id="KW-0479">Metal-binding</keyword>
<keyword evidence="6 10" id="KW-0560">Oxidoreductase</keyword>
<reference evidence="11" key="1">
    <citation type="submission" date="2021-01" db="EMBL/GenBank/DDBJ databases">
        <authorList>
            <person name="Kaushik A."/>
        </authorList>
    </citation>
    <scope>NUCLEOTIDE SEQUENCE</scope>
    <source>
        <strain evidence="11">AG5</strain>
    </source>
</reference>
<keyword evidence="4 9" id="KW-0349">Heme</keyword>
<evidence type="ECO:0000256" key="6">
    <source>
        <dbReference type="ARBA" id="ARBA00023002"/>
    </source>
</evidence>
<keyword evidence="8 10" id="KW-0503">Monooxygenase</keyword>
<accession>A0A8H3E8L3</accession>
<dbReference type="PANTHER" id="PTHR46300">
    <property type="entry name" value="P450, PUTATIVE (EUROFUNG)-RELATED-RELATED"/>
    <property type="match status" value="1"/>
</dbReference>
<evidence type="ECO:0000256" key="3">
    <source>
        <dbReference type="ARBA" id="ARBA00010617"/>
    </source>
</evidence>
<dbReference type="GO" id="GO:0016705">
    <property type="term" value="F:oxidoreductase activity, acting on paired donors, with incorporation or reduction of molecular oxygen"/>
    <property type="evidence" value="ECO:0007669"/>
    <property type="project" value="InterPro"/>
</dbReference>
<evidence type="ECO:0000256" key="5">
    <source>
        <dbReference type="ARBA" id="ARBA00022723"/>
    </source>
</evidence>
<dbReference type="PANTHER" id="PTHR46300:SF7">
    <property type="entry name" value="P450, PUTATIVE (EUROFUNG)-RELATED"/>
    <property type="match status" value="1"/>
</dbReference>
<dbReference type="InterPro" id="IPR036396">
    <property type="entry name" value="Cyt_P450_sf"/>
</dbReference>
<comment type="cofactor">
    <cofactor evidence="1 9">
        <name>heme</name>
        <dbReference type="ChEBI" id="CHEBI:30413"/>
    </cofactor>
</comment>
<dbReference type="GO" id="GO:0020037">
    <property type="term" value="F:heme binding"/>
    <property type="evidence" value="ECO:0007669"/>
    <property type="project" value="InterPro"/>
</dbReference>
<dbReference type="InterPro" id="IPR017972">
    <property type="entry name" value="Cyt_P450_CS"/>
</dbReference>
<comment type="caution">
    <text evidence="11">The sequence shown here is derived from an EMBL/GenBank/DDBJ whole genome shotgun (WGS) entry which is preliminary data.</text>
</comment>
<dbReference type="EMBL" id="CAJNJQ010004522">
    <property type="protein sequence ID" value="CAE7211710.1"/>
    <property type="molecule type" value="Genomic_DNA"/>
</dbReference>
<gene>
    <name evidence="11" type="ORF">RDB_LOCUS153131</name>
</gene>
<protein>
    <recommendedName>
        <fullName evidence="13">O-methylsterigmatocystin oxidoreductase</fullName>
    </recommendedName>
</protein>
<evidence type="ECO:0000256" key="7">
    <source>
        <dbReference type="ARBA" id="ARBA00023004"/>
    </source>
</evidence>
<evidence type="ECO:0000313" key="12">
    <source>
        <dbReference type="Proteomes" id="UP000663827"/>
    </source>
</evidence>
<name>A0A8H3E8L3_9AGAM</name>
<sequence>MTAISCDIIFLRVFGDKIIVLNSAKAASDILEKRSAIYSDRVCPPFARDPTLLDLSDNVAMLGCNDTLRWHRRIFNKWLSIRAVTQFDGLLEHQTTRLLQRLLVQSNYAQPFELVNEEFYLLAYGYQPENKDDKFFQNIQLVLFHIVTSLTPTSFVVNLFPFLTHVPRWFPGTGWKDTAREWREHKEQTYELLYEWTKSQVIAGIAEPSILGYLMQDEDLTAGLSPAEKRSCLNELTMALYAGGTETTSATLMKFVAAMVLNPDIQAKAQKEIDSVIGSDTLPKMTDRNRLPYIQNLVLEVMRWHTVSPAGLPHVCSQDDTYRGYDIEKGTIIMFNTWAMSRDEAIYKDPEQFNPDRFLDPDVPPLSTFGWGRRICPGLHLGESTLFIMIASLLAAFTFSTKKHVDGGEIVPQIKGAPEQSLLLGLQPFEFQFKPRSELYRTLILANSTGTISTPDY</sequence>
<organism evidence="11 12">
    <name type="scientific">Rhizoctonia solani</name>
    <dbReference type="NCBI Taxonomy" id="456999"/>
    <lineage>
        <taxon>Eukaryota</taxon>
        <taxon>Fungi</taxon>
        <taxon>Dikarya</taxon>
        <taxon>Basidiomycota</taxon>
        <taxon>Agaricomycotina</taxon>
        <taxon>Agaricomycetes</taxon>
        <taxon>Cantharellales</taxon>
        <taxon>Ceratobasidiaceae</taxon>
        <taxon>Rhizoctonia</taxon>
    </lineage>
</organism>
<dbReference type="Pfam" id="PF00067">
    <property type="entry name" value="p450"/>
    <property type="match status" value="1"/>
</dbReference>
<dbReference type="AlphaFoldDB" id="A0A8H3E8L3"/>
<evidence type="ECO:0000256" key="8">
    <source>
        <dbReference type="ARBA" id="ARBA00023033"/>
    </source>
</evidence>
<dbReference type="PRINTS" id="PR00463">
    <property type="entry name" value="EP450I"/>
</dbReference>
<evidence type="ECO:0000256" key="4">
    <source>
        <dbReference type="ARBA" id="ARBA00022617"/>
    </source>
</evidence>
<dbReference type="Proteomes" id="UP000663827">
    <property type="component" value="Unassembled WGS sequence"/>
</dbReference>
<dbReference type="SUPFAM" id="SSF48264">
    <property type="entry name" value="Cytochrome P450"/>
    <property type="match status" value="1"/>
</dbReference>
<dbReference type="Gene3D" id="1.10.630.10">
    <property type="entry name" value="Cytochrome P450"/>
    <property type="match status" value="1"/>
</dbReference>
<dbReference type="GO" id="GO:0004497">
    <property type="term" value="F:monooxygenase activity"/>
    <property type="evidence" value="ECO:0007669"/>
    <property type="project" value="UniProtKB-KW"/>
</dbReference>
<evidence type="ECO:0000313" key="11">
    <source>
        <dbReference type="EMBL" id="CAE7211710.1"/>
    </source>
</evidence>
<dbReference type="InterPro" id="IPR050364">
    <property type="entry name" value="Cytochrome_P450_fung"/>
</dbReference>
<keyword evidence="7 9" id="KW-0408">Iron</keyword>
<dbReference type="InterPro" id="IPR001128">
    <property type="entry name" value="Cyt_P450"/>
</dbReference>
<evidence type="ECO:0000256" key="1">
    <source>
        <dbReference type="ARBA" id="ARBA00001971"/>
    </source>
</evidence>
<comment type="similarity">
    <text evidence="3 10">Belongs to the cytochrome P450 family.</text>
</comment>
<dbReference type="InterPro" id="IPR002401">
    <property type="entry name" value="Cyt_P450_E_grp-I"/>
</dbReference>
<evidence type="ECO:0008006" key="13">
    <source>
        <dbReference type="Google" id="ProtNLM"/>
    </source>
</evidence>
<evidence type="ECO:0000256" key="10">
    <source>
        <dbReference type="RuleBase" id="RU000461"/>
    </source>
</evidence>
<proteinExistence type="inferred from homology"/>